<reference evidence="1 2" key="1">
    <citation type="submission" date="2017-12" db="EMBL/GenBank/DDBJ databases">
        <title>Sequencing, de novo assembly and annotation of complete genome of a new Thraustochytrid species, strain FCC1311.</title>
        <authorList>
            <person name="Sedici K."/>
            <person name="Godart F."/>
            <person name="Aiese Cigliano R."/>
            <person name="Sanseverino W."/>
            <person name="Barakat M."/>
            <person name="Ortet P."/>
            <person name="Marechal E."/>
            <person name="Cagnac O."/>
            <person name="Amato A."/>
        </authorList>
    </citation>
    <scope>NUCLEOTIDE SEQUENCE [LARGE SCALE GENOMIC DNA]</scope>
</reference>
<keyword evidence="2" id="KW-1185">Reference proteome</keyword>
<dbReference type="AlphaFoldDB" id="A0A2R5FKF5"/>
<comment type="caution">
    <text evidence="1">The sequence shown here is derived from an EMBL/GenBank/DDBJ whole genome shotgun (WGS) entry which is preliminary data.</text>
</comment>
<gene>
    <name evidence="1" type="ORF">FCC1311_116192</name>
</gene>
<feature type="non-terminal residue" evidence="1">
    <location>
        <position position="167"/>
    </location>
</feature>
<protein>
    <submittedName>
        <fullName evidence="1">Uncharacterized protein</fullName>
    </submittedName>
</protein>
<sequence>MNEVLDVLNEARDAQRENLVAQRDAEAFQQKLEGAVAVCDAVSTIGMVLDHPGLRQAGAIGRQAINIASATREIIQAQGGCTLAWLSAGNRLMTASVCVLQLVGCSGGSSEPDFITRILEDISKQVEQIRREMHGRFDVLEALVELRFDDIQHGFRIHTQFMRHAIA</sequence>
<accession>A0A2R5FKF5</accession>
<evidence type="ECO:0000313" key="1">
    <source>
        <dbReference type="EMBL" id="GBG16144.1"/>
    </source>
</evidence>
<dbReference type="InParanoid" id="A0A2R5FKF5"/>
<name>A0A2R5FKF5_9STRA</name>
<dbReference type="EMBL" id="BEYU01001087">
    <property type="protein sequence ID" value="GBG16144.1"/>
    <property type="molecule type" value="Genomic_DNA"/>
</dbReference>
<proteinExistence type="predicted"/>
<evidence type="ECO:0000313" key="2">
    <source>
        <dbReference type="Proteomes" id="UP000241890"/>
    </source>
</evidence>
<dbReference type="Proteomes" id="UP000241890">
    <property type="component" value="Unassembled WGS sequence"/>
</dbReference>
<organism evidence="1 2">
    <name type="scientific">Hondaea fermentalgiana</name>
    <dbReference type="NCBI Taxonomy" id="2315210"/>
    <lineage>
        <taxon>Eukaryota</taxon>
        <taxon>Sar</taxon>
        <taxon>Stramenopiles</taxon>
        <taxon>Bigyra</taxon>
        <taxon>Labyrinthulomycetes</taxon>
        <taxon>Thraustochytrida</taxon>
        <taxon>Thraustochytriidae</taxon>
        <taxon>Hondaea</taxon>
    </lineage>
</organism>